<dbReference type="Pfam" id="PF14295">
    <property type="entry name" value="PAN_4"/>
    <property type="match status" value="2"/>
</dbReference>
<keyword evidence="2" id="KW-0732">Signal</keyword>
<dbReference type="InterPro" id="IPR003609">
    <property type="entry name" value="Pan_app"/>
</dbReference>
<protein>
    <recommendedName>
        <fullName evidence="3">Apple domain-containing protein</fullName>
    </recommendedName>
</protein>
<feature type="compositionally biased region" description="Low complexity" evidence="1">
    <location>
        <begin position="157"/>
        <end position="166"/>
    </location>
</feature>
<comment type="caution">
    <text evidence="4">The sequence shown here is derived from an EMBL/GenBank/DDBJ whole genome shotgun (WGS) entry which is preliminary data.</text>
</comment>
<proteinExistence type="predicted"/>
<dbReference type="Pfam" id="PF00024">
    <property type="entry name" value="PAN_1"/>
    <property type="match status" value="3"/>
</dbReference>
<name>A0AAW0QHY0_9PEZI</name>
<feature type="domain" description="Apple" evidence="3">
    <location>
        <begin position="180"/>
        <end position="264"/>
    </location>
</feature>
<sequence>MRLLYSVVRCAALAGVVALVSAGLECKNEADHKKEYTTNGKIFKLHCNTEIQPKEPVLESVKLNVPEECADLCAKKAGCGHSNFNQKYSRCILRPKPTSYDDRSLAGSVGSIGNSWAWVYDRDVPPPPPPTSDKPPGGGTPDPTPPGNTGNPPPPGNTGTPSDNPGSGSGWTGNQPSYECPKDHKKLFSFSGRTFELLCDHGNPSTGFQNIPNVNSIGECAKLCAQEPRCKNAEYHTSDGVCELEPDHNPIDFAGFHLWVPKMCPDPPRAQKPNAKPQQTTDLTCPMSDGKTCEGSDGTWYYIQCCSDATSSIITGFAKAKDHQDCVNQCSLAPNCSRLTWLRSVAFDTSTDDNCKFLGLGNFSTVHKPGIHYHYATDPPTAAPNLFESKRCSTECPDADGQIFASPTGENFVMSCKKRHGTTYLKETPDRYPTFAACMKACGALPACLSVDYHTKTKNCYFSTNSKHPTVNAASFVSAHSAGCSGACASCNASSCADLDKGPLGPEKYTCNEHRGRSITVKGIDFVIACEHAINSHPFKEVPAKDHAQCVELCAAETSCGGANWIGGRSATTILTRTRTAARPMSNSASIPTPTRD</sequence>
<dbReference type="SUPFAM" id="SSF57414">
    <property type="entry name" value="Hairpin loop containing domain-like"/>
    <property type="match status" value="1"/>
</dbReference>
<feature type="compositionally biased region" description="Pro residues" evidence="1">
    <location>
        <begin position="142"/>
        <end position="156"/>
    </location>
</feature>
<evidence type="ECO:0000256" key="1">
    <source>
        <dbReference type="SAM" id="MobiDB-lite"/>
    </source>
</evidence>
<dbReference type="EMBL" id="JAQQWP010000008">
    <property type="protein sequence ID" value="KAK8105084.1"/>
    <property type="molecule type" value="Genomic_DNA"/>
</dbReference>
<keyword evidence="5" id="KW-1185">Reference proteome</keyword>
<reference evidence="4 5" key="1">
    <citation type="submission" date="2023-01" db="EMBL/GenBank/DDBJ databases">
        <title>Analysis of 21 Apiospora genomes using comparative genomics revels a genus with tremendous synthesis potential of carbohydrate active enzymes and secondary metabolites.</title>
        <authorList>
            <person name="Sorensen T."/>
        </authorList>
    </citation>
    <scope>NUCLEOTIDE SEQUENCE [LARGE SCALE GENOMIC DNA]</scope>
    <source>
        <strain evidence="4 5">CBS 117206</strain>
    </source>
</reference>
<organism evidence="4 5">
    <name type="scientific">Apiospora kogelbergensis</name>
    <dbReference type="NCBI Taxonomy" id="1337665"/>
    <lineage>
        <taxon>Eukaryota</taxon>
        <taxon>Fungi</taxon>
        <taxon>Dikarya</taxon>
        <taxon>Ascomycota</taxon>
        <taxon>Pezizomycotina</taxon>
        <taxon>Sordariomycetes</taxon>
        <taxon>Xylariomycetidae</taxon>
        <taxon>Amphisphaeriales</taxon>
        <taxon>Apiosporaceae</taxon>
        <taxon>Apiospora</taxon>
    </lineage>
</organism>
<evidence type="ECO:0000256" key="2">
    <source>
        <dbReference type="SAM" id="SignalP"/>
    </source>
</evidence>
<feature type="region of interest" description="Disordered" evidence="1">
    <location>
        <begin position="120"/>
        <end position="178"/>
    </location>
</feature>
<accession>A0AAW0QHY0</accession>
<dbReference type="Proteomes" id="UP001392437">
    <property type="component" value="Unassembled WGS sequence"/>
</dbReference>
<feature type="chain" id="PRO_5043654083" description="Apple domain-containing protein" evidence="2">
    <location>
        <begin position="23"/>
        <end position="597"/>
    </location>
</feature>
<dbReference type="PROSITE" id="PS50948">
    <property type="entry name" value="PAN"/>
    <property type="match status" value="1"/>
</dbReference>
<evidence type="ECO:0000313" key="4">
    <source>
        <dbReference type="EMBL" id="KAK8105084.1"/>
    </source>
</evidence>
<evidence type="ECO:0000259" key="3">
    <source>
        <dbReference type="PROSITE" id="PS50948"/>
    </source>
</evidence>
<gene>
    <name evidence="4" type="ORF">PG999_008443</name>
</gene>
<dbReference type="Gene3D" id="3.50.4.10">
    <property type="entry name" value="Hepatocyte Growth Factor"/>
    <property type="match status" value="3"/>
</dbReference>
<feature type="signal peptide" evidence="2">
    <location>
        <begin position="1"/>
        <end position="22"/>
    </location>
</feature>
<evidence type="ECO:0000313" key="5">
    <source>
        <dbReference type="Proteomes" id="UP001392437"/>
    </source>
</evidence>
<dbReference type="AlphaFoldDB" id="A0AAW0QHY0"/>